<dbReference type="AlphaFoldDB" id="A0A4Y7SXD3"/>
<feature type="region of interest" description="Disordered" evidence="1">
    <location>
        <begin position="1"/>
        <end position="56"/>
    </location>
</feature>
<dbReference type="PANTHER" id="PTHR38167:SF1">
    <property type="entry name" value="C2H2-TYPE DOMAIN-CONTAINING PROTEIN"/>
    <property type="match status" value="1"/>
</dbReference>
<dbReference type="OrthoDB" id="5422613at2759"/>
<feature type="compositionally biased region" description="Basic and acidic residues" evidence="1">
    <location>
        <begin position="26"/>
        <end position="36"/>
    </location>
</feature>
<evidence type="ECO:0000313" key="2">
    <source>
        <dbReference type="EMBL" id="TEB26298.1"/>
    </source>
</evidence>
<dbReference type="Proteomes" id="UP000298030">
    <property type="component" value="Unassembled WGS sequence"/>
</dbReference>
<comment type="caution">
    <text evidence="2">The sequence shown here is derived from an EMBL/GenBank/DDBJ whole genome shotgun (WGS) entry which is preliminary data.</text>
</comment>
<dbReference type="EMBL" id="QPFP01000049">
    <property type="protein sequence ID" value="TEB26298.1"/>
    <property type="molecule type" value="Genomic_DNA"/>
</dbReference>
<protein>
    <submittedName>
        <fullName evidence="2">Uncharacterized protein</fullName>
    </submittedName>
</protein>
<dbReference type="PANTHER" id="PTHR38167">
    <property type="entry name" value="C2H2-TYPE DOMAIN-CONTAINING PROTEIN"/>
    <property type="match status" value="1"/>
</dbReference>
<feature type="compositionally biased region" description="Acidic residues" evidence="1">
    <location>
        <begin position="42"/>
        <end position="56"/>
    </location>
</feature>
<dbReference type="STRING" id="71717.A0A4Y7SXD3"/>
<name>A0A4Y7SXD3_COPMI</name>
<gene>
    <name evidence="2" type="ORF">FA13DRAFT_1051045</name>
</gene>
<reference evidence="2 3" key="1">
    <citation type="journal article" date="2019" name="Nat. Ecol. Evol.">
        <title>Megaphylogeny resolves global patterns of mushroom evolution.</title>
        <authorList>
            <person name="Varga T."/>
            <person name="Krizsan K."/>
            <person name="Foldi C."/>
            <person name="Dima B."/>
            <person name="Sanchez-Garcia M."/>
            <person name="Sanchez-Ramirez S."/>
            <person name="Szollosi G.J."/>
            <person name="Szarkandi J.G."/>
            <person name="Papp V."/>
            <person name="Albert L."/>
            <person name="Andreopoulos W."/>
            <person name="Angelini C."/>
            <person name="Antonin V."/>
            <person name="Barry K.W."/>
            <person name="Bougher N.L."/>
            <person name="Buchanan P."/>
            <person name="Buyck B."/>
            <person name="Bense V."/>
            <person name="Catcheside P."/>
            <person name="Chovatia M."/>
            <person name="Cooper J."/>
            <person name="Damon W."/>
            <person name="Desjardin D."/>
            <person name="Finy P."/>
            <person name="Geml J."/>
            <person name="Haridas S."/>
            <person name="Hughes K."/>
            <person name="Justo A."/>
            <person name="Karasinski D."/>
            <person name="Kautmanova I."/>
            <person name="Kiss B."/>
            <person name="Kocsube S."/>
            <person name="Kotiranta H."/>
            <person name="LaButti K.M."/>
            <person name="Lechner B.E."/>
            <person name="Liimatainen K."/>
            <person name="Lipzen A."/>
            <person name="Lukacs Z."/>
            <person name="Mihaltcheva S."/>
            <person name="Morgado L.N."/>
            <person name="Niskanen T."/>
            <person name="Noordeloos M.E."/>
            <person name="Ohm R.A."/>
            <person name="Ortiz-Santana B."/>
            <person name="Ovrebo C."/>
            <person name="Racz N."/>
            <person name="Riley R."/>
            <person name="Savchenko A."/>
            <person name="Shiryaev A."/>
            <person name="Soop K."/>
            <person name="Spirin V."/>
            <person name="Szebenyi C."/>
            <person name="Tomsovsky M."/>
            <person name="Tulloss R.E."/>
            <person name="Uehling J."/>
            <person name="Grigoriev I.V."/>
            <person name="Vagvolgyi C."/>
            <person name="Papp T."/>
            <person name="Martin F.M."/>
            <person name="Miettinen O."/>
            <person name="Hibbett D.S."/>
            <person name="Nagy L.G."/>
        </authorList>
    </citation>
    <scope>NUCLEOTIDE SEQUENCE [LARGE SCALE GENOMIC DNA]</scope>
    <source>
        <strain evidence="2 3">FP101781</strain>
    </source>
</reference>
<accession>A0A4Y7SXD3</accession>
<keyword evidence="3" id="KW-1185">Reference proteome</keyword>
<evidence type="ECO:0000256" key="1">
    <source>
        <dbReference type="SAM" id="MobiDB-lite"/>
    </source>
</evidence>
<organism evidence="2 3">
    <name type="scientific">Coprinellus micaceus</name>
    <name type="common">Glistening ink-cap mushroom</name>
    <name type="synonym">Coprinus micaceus</name>
    <dbReference type="NCBI Taxonomy" id="71717"/>
    <lineage>
        <taxon>Eukaryota</taxon>
        <taxon>Fungi</taxon>
        <taxon>Dikarya</taxon>
        <taxon>Basidiomycota</taxon>
        <taxon>Agaricomycotina</taxon>
        <taxon>Agaricomycetes</taxon>
        <taxon>Agaricomycetidae</taxon>
        <taxon>Agaricales</taxon>
        <taxon>Agaricineae</taxon>
        <taxon>Psathyrellaceae</taxon>
        <taxon>Coprinellus</taxon>
    </lineage>
</organism>
<sequence length="206" mass="23415">MATPAGQHEVIDLTLSDDSLSEEDDMSSRSEDRHPTEYNGQGDDDDGGDSEGEDSDASEIEIHLNQETRTQLRQAITTVSETRLRRLLNTLLETDQAVEIALTRELVTVKRENKRVMPRWATCANCDEDFDVNLGQGEDECIFHPVNEEEFVDWDEDCHGPMDTAANRRQWPENFTWTCCDNNGVAEGCVKGEHKAQEVSKKRRRD</sequence>
<proteinExistence type="predicted"/>
<evidence type="ECO:0000313" key="3">
    <source>
        <dbReference type="Proteomes" id="UP000298030"/>
    </source>
</evidence>